<accession>A0AAJ1F1S4</accession>
<gene>
    <name evidence="2" type="ORF">MJ923_19885</name>
</gene>
<dbReference type="AlphaFoldDB" id="A0AAJ1F1S4"/>
<keyword evidence="1" id="KW-0472">Membrane</keyword>
<sequence length="122" mass="13258">MLLAILTGILSGYWLARHSALQRPFARVLLLASFPLYHLVFALFALFAQFVTSAAGGFDEALALQQGAWTMVGHELVATLVFGALAFWSQRQAPVLPAALLGHGVYDLLLASDAAPWWWGAF</sequence>
<reference evidence="2 3" key="1">
    <citation type="submission" date="2022-02" db="EMBL/GenBank/DDBJ databases">
        <title>The genome sequence of Shewanella sp. 3B26.</title>
        <authorList>
            <person name="Du J."/>
        </authorList>
    </citation>
    <scope>NUCLEOTIDE SEQUENCE [LARGE SCALE GENOMIC DNA]</scope>
    <source>
        <strain evidence="2 3">3B26</strain>
    </source>
</reference>
<feature type="transmembrane region" description="Helical" evidence="1">
    <location>
        <begin position="28"/>
        <end position="48"/>
    </location>
</feature>
<proteinExistence type="predicted"/>
<dbReference type="Proteomes" id="UP001297581">
    <property type="component" value="Unassembled WGS sequence"/>
</dbReference>
<keyword evidence="1" id="KW-1133">Transmembrane helix</keyword>
<name>A0AAJ1F1S4_9GAMM</name>
<keyword evidence="1" id="KW-0812">Transmembrane</keyword>
<evidence type="ECO:0000313" key="2">
    <source>
        <dbReference type="EMBL" id="MCH4296571.1"/>
    </source>
</evidence>
<evidence type="ECO:0000256" key="1">
    <source>
        <dbReference type="SAM" id="Phobius"/>
    </source>
</evidence>
<dbReference type="EMBL" id="JAKUDL010000012">
    <property type="protein sequence ID" value="MCH4296571.1"/>
    <property type="molecule type" value="Genomic_DNA"/>
</dbReference>
<evidence type="ECO:0000313" key="3">
    <source>
        <dbReference type="Proteomes" id="UP001297581"/>
    </source>
</evidence>
<keyword evidence="3" id="KW-1185">Reference proteome</keyword>
<organism evidence="2 3">
    <name type="scientific">Shewanella zhuhaiensis</name>
    <dbReference type="NCBI Taxonomy" id="2919576"/>
    <lineage>
        <taxon>Bacteria</taxon>
        <taxon>Pseudomonadati</taxon>
        <taxon>Pseudomonadota</taxon>
        <taxon>Gammaproteobacteria</taxon>
        <taxon>Alteromonadales</taxon>
        <taxon>Shewanellaceae</taxon>
        <taxon>Shewanella</taxon>
    </lineage>
</organism>
<protein>
    <submittedName>
        <fullName evidence="2">Uncharacterized protein</fullName>
    </submittedName>
</protein>
<comment type="caution">
    <text evidence="2">The sequence shown here is derived from an EMBL/GenBank/DDBJ whole genome shotgun (WGS) entry which is preliminary data.</text>
</comment>
<feature type="transmembrane region" description="Helical" evidence="1">
    <location>
        <begin position="68"/>
        <end position="88"/>
    </location>
</feature>
<dbReference type="RefSeq" id="WP_240592579.1">
    <property type="nucleotide sequence ID" value="NZ_JAKUDL010000012.1"/>
</dbReference>